<comment type="caution">
    <text evidence="1">The sequence shown here is derived from an EMBL/GenBank/DDBJ whole genome shotgun (WGS) entry which is preliminary data.</text>
</comment>
<dbReference type="AlphaFoldDB" id="A0A4R1LB89"/>
<evidence type="ECO:0000313" key="1">
    <source>
        <dbReference type="EMBL" id="TCK73749.1"/>
    </source>
</evidence>
<dbReference type="RefSeq" id="WP_131993749.1">
    <property type="nucleotide sequence ID" value="NZ_SMGK01000002.1"/>
</dbReference>
<evidence type="ECO:0000313" key="2">
    <source>
        <dbReference type="Proteomes" id="UP000295210"/>
    </source>
</evidence>
<gene>
    <name evidence="1" type="ORF">C7378_1363</name>
</gene>
<dbReference type="Gene3D" id="3.40.30.10">
    <property type="entry name" value="Glutaredoxin"/>
    <property type="match status" value="1"/>
</dbReference>
<sequence length="117" mass="12968">MAKFEHHVFVCTNVREPGSARPSCTSDGKGPLHTLFKDEIRDAGIKATVRANKAGCLDQCEHGPTVVVYPEAVWYGFVQPGDVVEIVREHLVNGRPVERLMLPDGCINTARCMHRQV</sequence>
<protein>
    <submittedName>
        <fullName evidence="1">(2Fe-2S) ferredoxin</fullName>
    </submittedName>
</protein>
<dbReference type="OrthoDB" id="9761899at2"/>
<dbReference type="InterPro" id="IPR036249">
    <property type="entry name" value="Thioredoxin-like_sf"/>
</dbReference>
<name>A0A4R1LB89_9BACT</name>
<keyword evidence="2" id="KW-1185">Reference proteome</keyword>
<dbReference type="Proteomes" id="UP000295210">
    <property type="component" value="Unassembled WGS sequence"/>
</dbReference>
<reference evidence="1 2" key="1">
    <citation type="submission" date="2019-03" db="EMBL/GenBank/DDBJ databases">
        <title>Genomic Encyclopedia of Type Strains, Phase IV (KMG-IV): sequencing the most valuable type-strain genomes for metagenomic binning, comparative biology and taxonomic classification.</title>
        <authorList>
            <person name="Goeker M."/>
        </authorList>
    </citation>
    <scope>NUCLEOTIDE SEQUENCE [LARGE SCALE GENOMIC DNA]</scope>
    <source>
        <strain evidence="1 2">DSM 103428</strain>
    </source>
</reference>
<organism evidence="1 2">
    <name type="scientific">Acidipila rosea</name>
    <dbReference type="NCBI Taxonomy" id="768535"/>
    <lineage>
        <taxon>Bacteria</taxon>
        <taxon>Pseudomonadati</taxon>
        <taxon>Acidobacteriota</taxon>
        <taxon>Terriglobia</taxon>
        <taxon>Terriglobales</taxon>
        <taxon>Acidobacteriaceae</taxon>
        <taxon>Acidipila</taxon>
    </lineage>
</organism>
<dbReference type="EMBL" id="SMGK01000002">
    <property type="protein sequence ID" value="TCK73749.1"/>
    <property type="molecule type" value="Genomic_DNA"/>
</dbReference>
<accession>A0A4R1LB89</accession>
<dbReference type="SUPFAM" id="SSF52833">
    <property type="entry name" value="Thioredoxin-like"/>
    <property type="match status" value="1"/>
</dbReference>
<proteinExistence type="predicted"/>
<dbReference type="CDD" id="cd02980">
    <property type="entry name" value="TRX_Fd_family"/>
    <property type="match status" value="1"/>
</dbReference>